<name>A0A1Y1WAT4_9FUNG</name>
<comment type="caution">
    <text evidence="2">The sequence shown here is derived from an EMBL/GenBank/DDBJ whole genome shotgun (WGS) entry which is preliminary data.</text>
</comment>
<reference evidence="2 3" key="1">
    <citation type="submission" date="2016-07" db="EMBL/GenBank/DDBJ databases">
        <title>Pervasive Adenine N6-methylation of Active Genes in Fungi.</title>
        <authorList>
            <consortium name="DOE Joint Genome Institute"/>
            <person name="Mondo S.J."/>
            <person name="Dannebaum R.O."/>
            <person name="Kuo R.C."/>
            <person name="Labutti K."/>
            <person name="Haridas S."/>
            <person name="Kuo A."/>
            <person name="Salamov A."/>
            <person name="Ahrendt S.R."/>
            <person name="Lipzen A."/>
            <person name="Sullivan W."/>
            <person name="Andreopoulos W.B."/>
            <person name="Clum A."/>
            <person name="Lindquist E."/>
            <person name="Daum C."/>
            <person name="Ramamoorthy G.K."/>
            <person name="Gryganskyi A."/>
            <person name="Culley D."/>
            <person name="Magnuson J.K."/>
            <person name="James T.Y."/>
            <person name="O'Malley M.A."/>
            <person name="Stajich J.E."/>
            <person name="Spatafora J.W."/>
            <person name="Visel A."/>
            <person name="Grigoriev I.V."/>
        </authorList>
    </citation>
    <scope>NUCLEOTIDE SEQUENCE [LARGE SCALE GENOMIC DNA]</scope>
    <source>
        <strain evidence="2 3">ATCC 12442</strain>
    </source>
</reference>
<dbReference type="EMBL" id="MCFD01000005">
    <property type="protein sequence ID" value="ORX70633.1"/>
    <property type="molecule type" value="Genomic_DNA"/>
</dbReference>
<feature type="chain" id="PRO_5013390711" evidence="1">
    <location>
        <begin position="26"/>
        <end position="51"/>
    </location>
</feature>
<dbReference type="RefSeq" id="XP_040744212.1">
    <property type="nucleotide sequence ID" value="XM_040887249.1"/>
</dbReference>
<evidence type="ECO:0000256" key="1">
    <source>
        <dbReference type="SAM" id="SignalP"/>
    </source>
</evidence>
<keyword evidence="3" id="KW-1185">Reference proteome</keyword>
<evidence type="ECO:0000313" key="3">
    <source>
        <dbReference type="Proteomes" id="UP000193922"/>
    </source>
</evidence>
<sequence length="51" mass="5811">MPLVLVATWVFNLVVLLLHFGLANSSWNQMCSKSFKKRYLSDMGLPLMPRG</sequence>
<dbReference type="Proteomes" id="UP000193922">
    <property type="component" value="Unassembled WGS sequence"/>
</dbReference>
<protein>
    <submittedName>
        <fullName evidence="2">Uncharacterized protein</fullName>
    </submittedName>
</protein>
<organism evidence="2 3">
    <name type="scientific">Linderina pennispora</name>
    <dbReference type="NCBI Taxonomy" id="61395"/>
    <lineage>
        <taxon>Eukaryota</taxon>
        <taxon>Fungi</taxon>
        <taxon>Fungi incertae sedis</taxon>
        <taxon>Zoopagomycota</taxon>
        <taxon>Kickxellomycotina</taxon>
        <taxon>Kickxellomycetes</taxon>
        <taxon>Kickxellales</taxon>
        <taxon>Kickxellaceae</taxon>
        <taxon>Linderina</taxon>
    </lineage>
</organism>
<accession>A0A1Y1WAT4</accession>
<feature type="signal peptide" evidence="1">
    <location>
        <begin position="1"/>
        <end position="25"/>
    </location>
</feature>
<evidence type="ECO:0000313" key="2">
    <source>
        <dbReference type="EMBL" id="ORX70633.1"/>
    </source>
</evidence>
<proteinExistence type="predicted"/>
<keyword evidence="1" id="KW-0732">Signal</keyword>
<feature type="non-terminal residue" evidence="2">
    <location>
        <position position="51"/>
    </location>
</feature>
<gene>
    <name evidence="2" type="ORF">DL89DRAFT_266818</name>
</gene>
<dbReference type="GeneID" id="63803897"/>
<dbReference type="AlphaFoldDB" id="A0A1Y1WAT4"/>